<feature type="transmembrane region" description="Helical" evidence="7">
    <location>
        <begin position="136"/>
        <end position="154"/>
    </location>
</feature>
<keyword evidence="3" id="KW-1003">Cell membrane</keyword>
<evidence type="ECO:0000256" key="2">
    <source>
        <dbReference type="ARBA" id="ARBA00022448"/>
    </source>
</evidence>
<feature type="transmembrane region" description="Helical" evidence="7">
    <location>
        <begin position="208"/>
        <end position="232"/>
    </location>
</feature>
<dbReference type="SUPFAM" id="SSF118215">
    <property type="entry name" value="Proton glutamate symport protein"/>
    <property type="match status" value="1"/>
</dbReference>
<dbReference type="GO" id="GO:0015293">
    <property type="term" value="F:symporter activity"/>
    <property type="evidence" value="ECO:0007669"/>
    <property type="project" value="UniProtKB-KW"/>
</dbReference>
<evidence type="ECO:0000256" key="5">
    <source>
        <dbReference type="ARBA" id="ARBA00022989"/>
    </source>
</evidence>
<sequence>MRIWLKYLIAMVIGAASAVFLPPESAGAQALLDFVVELVMRFGRYTLLPVLFFSIATACFKLRDEKLMLKTGVWTFGTILVSSFALMLLGLLSALIIRLPRIPITIEKVSEVPVFNWHSLLTKIFPYSGFEALIDGAYLLPCFVFAGLAGAGAASDKASSKPTVTLFDSLSQTCYIVMSFFTEILTVGMIAVMTRWTLNFMTVMKSGVYNYLILMLTADLLLVAFVIYPLVLRFLCHDLHPYRVLYASITPFLVAFFSGDTNLTLALNLRHGKESLGIHRRVNAVSYPLFSIFGRGGAALVQAVCFVLILRSYSSLGISATDVFWIAGMSFVLSFALGDIPCGGPFFAITTMCIIYGRRFEAGYLLLKDAAPIICAFAAGIDALTAMFGSYIVAVKTKMITHQDIHKFI</sequence>
<evidence type="ECO:0000256" key="6">
    <source>
        <dbReference type="ARBA" id="ARBA00023136"/>
    </source>
</evidence>
<feature type="transmembrane region" description="Helical" evidence="7">
    <location>
        <begin position="175"/>
        <end position="196"/>
    </location>
</feature>
<evidence type="ECO:0000256" key="3">
    <source>
        <dbReference type="ARBA" id="ARBA00022475"/>
    </source>
</evidence>
<evidence type="ECO:0000313" key="8">
    <source>
        <dbReference type="EMBL" id="QQA01447.1"/>
    </source>
</evidence>
<proteinExistence type="predicted"/>
<evidence type="ECO:0000313" key="9">
    <source>
        <dbReference type="Proteomes" id="UP000595224"/>
    </source>
</evidence>
<keyword evidence="5 7" id="KW-1133">Transmembrane helix</keyword>
<dbReference type="KEGG" id="tper:IWA51_02180"/>
<organism evidence="8 9">
    <name type="scientific">Treponema peruense</name>
    <dbReference type="NCBI Taxonomy" id="2787628"/>
    <lineage>
        <taxon>Bacteria</taxon>
        <taxon>Pseudomonadati</taxon>
        <taxon>Spirochaetota</taxon>
        <taxon>Spirochaetia</taxon>
        <taxon>Spirochaetales</taxon>
        <taxon>Treponemataceae</taxon>
        <taxon>Treponema</taxon>
    </lineage>
</organism>
<feature type="transmembrane region" description="Helical" evidence="7">
    <location>
        <begin position="370"/>
        <end position="394"/>
    </location>
</feature>
<name>A0A7T3RE38_9SPIR</name>
<keyword evidence="2" id="KW-0813">Transport</keyword>
<dbReference type="Pfam" id="PF00375">
    <property type="entry name" value="SDF"/>
    <property type="match status" value="1"/>
</dbReference>
<reference evidence="8 9" key="1">
    <citation type="submission" date="2020-11" db="EMBL/GenBank/DDBJ databases">
        <title>Treponema Peruensis nv. sp., first commensal Treponema isolated from human feces.</title>
        <authorList>
            <person name="Belkhou C."/>
            <person name="Raes J."/>
        </authorList>
    </citation>
    <scope>NUCLEOTIDE SEQUENCE [LARGE SCALE GENOMIC DNA]</scope>
    <source>
        <strain evidence="8 9">RCC2812</strain>
    </source>
</reference>
<evidence type="ECO:0000256" key="4">
    <source>
        <dbReference type="ARBA" id="ARBA00022692"/>
    </source>
</evidence>
<dbReference type="Proteomes" id="UP000595224">
    <property type="component" value="Chromosome"/>
</dbReference>
<dbReference type="InterPro" id="IPR001991">
    <property type="entry name" value="Na-dicarboxylate_symporter"/>
</dbReference>
<dbReference type="AlphaFoldDB" id="A0A7T3RE38"/>
<keyword evidence="4 7" id="KW-0812">Transmembrane</keyword>
<dbReference type="GO" id="GO:0005886">
    <property type="term" value="C:plasma membrane"/>
    <property type="evidence" value="ECO:0007669"/>
    <property type="project" value="UniProtKB-SubCell"/>
</dbReference>
<feature type="transmembrane region" description="Helical" evidence="7">
    <location>
        <begin position="72"/>
        <end position="97"/>
    </location>
</feature>
<gene>
    <name evidence="8" type="ORF">IWA51_02180</name>
</gene>
<accession>A0A7T3RE38</accession>
<feature type="transmembrane region" description="Helical" evidence="7">
    <location>
        <begin position="244"/>
        <end position="267"/>
    </location>
</feature>
<feature type="transmembrane region" description="Helical" evidence="7">
    <location>
        <begin position="287"/>
        <end position="310"/>
    </location>
</feature>
<dbReference type="Gene3D" id="1.10.3860.10">
    <property type="entry name" value="Sodium:dicarboxylate symporter"/>
    <property type="match status" value="1"/>
</dbReference>
<evidence type="ECO:0000256" key="1">
    <source>
        <dbReference type="ARBA" id="ARBA00004651"/>
    </source>
</evidence>
<protein>
    <submittedName>
        <fullName evidence="8">Dicarboxylate/amino acid:cation symporter</fullName>
    </submittedName>
</protein>
<keyword evidence="9" id="KW-1185">Reference proteome</keyword>
<evidence type="ECO:0000256" key="7">
    <source>
        <dbReference type="SAM" id="Phobius"/>
    </source>
</evidence>
<dbReference type="PANTHER" id="PTHR42865">
    <property type="entry name" value="PROTON/GLUTAMATE-ASPARTATE SYMPORTER"/>
    <property type="match status" value="1"/>
</dbReference>
<dbReference type="InterPro" id="IPR036458">
    <property type="entry name" value="Na:dicarbo_symporter_sf"/>
</dbReference>
<dbReference type="EMBL" id="CP064936">
    <property type="protein sequence ID" value="QQA01447.1"/>
    <property type="molecule type" value="Genomic_DNA"/>
</dbReference>
<keyword evidence="6 7" id="KW-0472">Membrane</keyword>
<feature type="transmembrane region" description="Helical" evidence="7">
    <location>
        <begin position="42"/>
        <end position="60"/>
    </location>
</feature>
<comment type="subcellular location">
    <subcellularLocation>
        <location evidence="1">Cell membrane</location>
        <topology evidence="1">Multi-pass membrane protein</topology>
    </subcellularLocation>
</comment>
<dbReference type="RefSeq" id="WP_177527830.1">
    <property type="nucleotide sequence ID" value="NZ_CBCSHE010000012.1"/>
</dbReference>
<dbReference type="PANTHER" id="PTHR42865:SF7">
    <property type="entry name" value="PROTON_GLUTAMATE-ASPARTATE SYMPORTER"/>
    <property type="match status" value="1"/>
</dbReference>